<protein>
    <recommendedName>
        <fullName evidence="7">Chlorophyll a-b binding protein, chloroplastic</fullName>
    </recommendedName>
</protein>
<evidence type="ECO:0000313" key="9">
    <source>
        <dbReference type="Proteomes" id="UP000660262"/>
    </source>
</evidence>
<keyword evidence="2 7" id="KW-0150">Chloroplast</keyword>
<comment type="caution">
    <text evidence="8">The sequence shown here is derived from an EMBL/GenBank/DDBJ whole genome shotgun (WGS) entry which is preliminary data.</text>
</comment>
<dbReference type="GO" id="GO:0009535">
    <property type="term" value="C:chloroplast thylakoid membrane"/>
    <property type="evidence" value="ECO:0007669"/>
    <property type="project" value="UniProtKB-SubCell"/>
</dbReference>
<keyword evidence="3 7" id="KW-0602">Photosynthesis</keyword>
<evidence type="ECO:0000256" key="6">
    <source>
        <dbReference type="PIRSR" id="PIRSR601344-1"/>
    </source>
</evidence>
<sequence>MMSNAMKTTTRSVRRSVCVRAEMAGTRGAKFTSWAPGFPRPAHLDGSLPGDFGFDPLGLGKDPKALEYYASSELQHGRWAMLAVTGMAVPEMLTGMGAIDRPIWAEAAQDTDFWSWTTTGTLFVIQILAMHWAEGNRKADFETQGLSANYPGGRFDPLGYAKRSDLETLKVKEVMNGRLAMLGCLGCYCQYGSTKVGPVANLAAHVADPWHNLVTTNKFAVPFI</sequence>
<feature type="binding site" evidence="6">
    <location>
        <position position="178"/>
    </location>
    <ligand>
        <name>chlorophyll a</name>
        <dbReference type="ChEBI" id="CHEBI:58416"/>
        <label>1</label>
    </ligand>
</feature>
<keyword evidence="4 7" id="KW-0934">Plastid</keyword>
<dbReference type="EMBL" id="BNJQ01000031">
    <property type="protein sequence ID" value="GHP10850.1"/>
    <property type="molecule type" value="Genomic_DNA"/>
</dbReference>
<keyword evidence="5 7" id="KW-0157">Chromophore</keyword>
<dbReference type="SUPFAM" id="SSF103511">
    <property type="entry name" value="Chlorophyll a-b binding protein"/>
    <property type="match status" value="1"/>
</dbReference>
<feature type="binding site" description="axial binding residue" evidence="6">
    <location>
        <position position="176"/>
    </location>
    <ligand>
        <name>chlorophyll b</name>
        <dbReference type="ChEBI" id="CHEBI:61721"/>
        <label>3</label>
    </ligand>
    <ligandPart>
        <name>Mg</name>
        <dbReference type="ChEBI" id="CHEBI:25107"/>
    </ligandPart>
</feature>
<evidence type="ECO:0000256" key="7">
    <source>
        <dbReference type="RuleBase" id="RU363080"/>
    </source>
</evidence>
<accession>A0A830HYF3</accession>
<dbReference type="GO" id="GO:0009765">
    <property type="term" value="P:photosynthesis, light harvesting"/>
    <property type="evidence" value="ECO:0007669"/>
    <property type="project" value="InterPro"/>
</dbReference>
<organism evidence="8 9">
    <name type="scientific">Pycnococcus provasolii</name>
    <dbReference type="NCBI Taxonomy" id="41880"/>
    <lineage>
        <taxon>Eukaryota</taxon>
        <taxon>Viridiplantae</taxon>
        <taxon>Chlorophyta</taxon>
        <taxon>Pseudoscourfieldiophyceae</taxon>
        <taxon>Pseudoscourfieldiales</taxon>
        <taxon>Pycnococcaceae</taxon>
        <taxon>Pycnococcus</taxon>
    </lineage>
</organism>
<dbReference type="GO" id="GO:0009523">
    <property type="term" value="C:photosystem II"/>
    <property type="evidence" value="ECO:0007669"/>
    <property type="project" value="UniProtKB-KW"/>
</dbReference>
<evidence type="ECO:0000313" key="8">
    <source>
        <dbReference type="EMBL" id="GHP10850.1"/>
    </source>
</evidence>
<dbReference type="AlphaFoldDB" id="A0A830HYF3"/>
<dbReference type="Gene3D" id="1.10.3460.10">
    <property type="entry name" value="Chlorophyll a/b binding protein domain"/>
    <property type="match status" value="1"/>
</dbReference>
<feature type="binding site" evidence="6">
    <location>
        <position position="172"/>
    </location>
    <ligand>
        <name>chlorophyll a</name>
        <dbReference type="ChEBI" id="CHEBI:58416"/>
        <label>1</label>
    </ligand>
</feature>
<dbReference type="Proteomes" id="UP000660262">
    <property type="component" value="Unassembled WGS sequence"/>
</dbReference>
<keyword evidence="7" id="KW-0603">Photosystem I</keyword>
<dbReference type="InterPro" id="IPR022796">
    <property type="entry name" value="Chloroa_b-bind"/>
</dbReference>
<dbReference type="InterPro" id="IPR001344">
    <property type="entry name" value="Chloro_AB-bd_pln"/>
</dbReference>
<evidence type="ECO:0000256" key="1">
    <source>
        <dbReference type="ARBA" id="ARBA00022494"/>
    </source>
</evidence>
<evidence type="ECO:0000256" key="5">
    <source>
        <dbReference type="ARBA" id="ARBA00022991"/>
    </source>
</evidence>
<feature type="binding site" evidence="6">
    <location>
        <position position="190"/>
    </location>
    <ligand>
        <name>chlorophyll a</name>
        <dbReference type="ChEBI" id="CHEBI:58416"/>
        <label>1</label>
    </ligand>
</feature>
<keyword evidence="1 6" id="KW-0148">Chlorophyll</keyword>
<keyword evidence="9" id="KW-1185">Reference proteome</keyword>
<evidence type="ECO:0000256" key="2">
    <source>
        <dbReference type="ARBA" id="ARBA00022528"/>
    </source>
</evidence>
<gene>
    <name evidence="8" type="ORF">PPROV_000958100</name>
</gene>
<dbReference type="Pfam" id="PF00504">
    <property type="entry name" value="Chloroa_b-bind"/>
    <property type="match status" value="1"/>
</dbReference>
<dbReference type="OrthoDB" id="423598at2759"/>
<feature type="binding site" evidence="6">
    <location>
        <position position="205"/>
    </location>
    <ligand>
        <name>chlorophyll a</name>
        <dbReference type="ChEBI" id="CHEBI:58416"/>
        <label>1</label>
    </ligand>
</feature>
<name>A0A830HYF3_9CHLO</name>
<reference evidence="8" key="1">
    <citation type="submission" date="2020-10" db="EMBL/GenBank/DDBJ databases">
        <title>Unveiling of a novel bifunctional photoreceptor, Dualchrome1, isolated from a cosmopolitan green alga.</title>
        <authorList>
            <person name="Suzuki S."/>
            <person name="Kawachi M."/>
        </authorList>
    </citation>
    <scope>NUCLEOTIDE SEQUENCE</scope>
    <source>
        <strain evidence="8">NIES 2893</strain>
    </source>
</reference>
<proteinExistence type="inferred from homology"/>
<dbReference type="PANTHER" id="PTHR21649">
    <property type="entry name" value="CHLOROPHYLL A/B BINDING PROTEIN"/>
    <property type="match status" value="1"/>
</dbReference>
<dbReference type="GO" id="GO:0009522">
    <property type="term" value="C:photosystem I"/>
    <property type="evidence" value="ECO:0007669"/>
    <property type="project" value="UniProtKB-KW"/>
</dbReference>
<comment type="function">
    <text evidence="7">The light-harvesting complex (LHC) functions as a light receptor, it captures and delivers excitation energy to photosystems with which it is closely associated.</text>
</comment>
<evidence type="ECO:0000256" key="4">
    <source>
        <dbReference type="ARBA" id="ARBA00022640"/>
    </source>
</evidence>
<feature type="binding site" description="axial binding residue" evidence="6">
    <location>
        <position position="78"/>
    </location>
    <ligand>
        <name>chlorophyll b</name>
        <dbReference type="ChEBI" id="CHEBI:61721"/>
        <label>1</label>
    </ligand>
    <ligandPart>
        <name>Mg</name>
        <dbReference type="ChEBI" id="CHEBI:25107"/>
    </ligandPart>
</feature>
<feature type="binding site" description="axial binding residue" evidence="6">
    <location>
        <position position="146"/>
    </location>
    <ligand>
        <name>chlorophyll b</name>
        <dbReference type="ChEBI" id="CHEBI:61721"/>
        <label>1</label>
    </ligand>
    <ligandPart>
        <name>Mg</name>
        <dbReference type="ChEBI" id="CHEBI:25107"/>
    </ligandPart>
</feature>
<dbReference type="GO" id="GO:0016168">
    <property type="term" value="F:chlorophyll binding"/>
    <property type="evidence" value="ECO:0007669"/>
    <property type="project" value="UniProtKB-KW"/>
</dbReference>
<feature type="binding site" evidence="6">
    <location>
        <position position="73"/>
    </location>
    <ligand>
        <name>chlorophyll a</name>
        <dbReference type="ChEBI" id="CHEBI:58416"/>
        <label>1</label>
    </ligand>
</feature>
<comment type="subcellular location">
    <subcellularLocation>
        <location evidence="7">Plastid</location>
        <location evidence="7">Chloroplast thylakoid membrane</location>
    </subcellularLocation>
</comment>
<feature type="binding site" evidence="6">
    <location>
        <position position="173"/>
    </location>
    <ligand>
        <name>chlorophyll a</name>
        <dbReference type="ChEBI" id="CHEBI:58416"/>
        <label>1</label>
    </ligand>
</feature>
<comment type="similarity">
    <text evidence="7">Belongs to the light-harvesting chlorophyll a/b-binding (LHC) protein family.</text>
</comment>
<feature type="binding site" evidence="6">
    <location>
        <position position="76"/>
    </location>
    <ligand>
        <name>chlorophyll a</name>
        <dbReference type="ChEBI" id="CHEBI:58416"/>
        <label>1</label>
    </ligand>
</feature>
<keyword evidence="7" id="KW-0793">Thylakoid</keyword>
<keyword evidence="7" id="KW-0604">Photosystem II</keyword>
<evidence type="ECO:0000256" key="3">
    <source>
        <dbReference type="ARBA" id="ARBA00022531"/>
    </source>
</evidence>